<evidence type="ECO:0000313" key="2">
    <source>
        <dbReference type="Proteomes" id="UP001165069"/>
    </source>
</evidence>
<dbReference type="EMBL" id="BSDE01000001">
    <property type="protein sequence ID" value="GLH72620.1"/>
    <property type="molecule type" value="Genomic_DNA"/>
</dbReference>
<dbReference type="RefSeq" id="WP_285571499.1">
    <property type="nucleotide sequence ID" value="NZ_BSDE01000001.1"/>
</dbReference>
<comment type="caution">
    <text evidence="1">The sequence shown here is derived from an EMBL/GenBank/DDBJ whole genome shotgun (WGS) entry which is preliminary data.</text>
</comment>
<name>A0ABQ5QEN6_9BACT</name>
<gene>
    <name evidence="1" type="ORF">GETHLI_11220</name>
</gene>
<accession>A0ABQ5QEN6</accession>
<evidence type="ECO:0000313" key="1">
    <source>
        <dbReference type="EMBL" id="GLH72620.1"/>
    </source>
</evidence>
<protein>
    <submittedName>
        <fullName evidence="1">Uncharacterized protein</fullName>
    </submittedName>
</protein>
<reference evidence="1 2" key="1">
    <citation type="journal article" date="2023" name="Antonie Van Leeuwenhoek">
        <title>Mesoterricola silvestris gen. nov., sp. nov., Mesoterricola sediminis sp. nov., Geothrix oryzae sp. nov., Geothrix edaphica sp. nov., Geothrix rubra sp. nov., and Geothrix limicola sp. nov., six novel members of Acidobacteriota isolated from soils.</title>
        <authorList>
            <person name="Itoh H."/>
            <person name="Sugisawa Y."/>
            <person name="Mise K."/>
            <person name="Xu Z."/>
            <person name="Kuniyasu M."/>
            <person name="Ushijima N."/>
            <person name="Kawano K."/>
            <person name="Kobayashi E."/>
            <person name="Shiratori Y."/>
            <person name="Masuda Y."/>
            <person name="Senoo K."/>
        </authorList>
    </citation>
    <scope>NUCLEOTIDE SEQUENCE [LARGE SCALE GENOMIC DNA]</scope>
    <source>
        <strain evidence="1 2">Red804</strain>
    </source>
</reference>
<dbReference type="Proteomes" id="UP001165069">
    <property type="component" value="Unassembled WGS sequence"/>
</dbReference>
<keyword evidence="2" id="KW-1185">Reference proteome</keyword>
<sequence length="106" mass="11269">MSSLPFDPTFDHTISRDEATGLIQAFRSTAAPGTHLSSAFNRSAFEKLLAQPGAAGIRIHQAQESDGSPTMVMVAVDSKGADMNAPTNLCMQNSSNCPPYCPQPWA</sequence>
<organism evidence="1 2">
    <name type="scientific">Geothrix limicola</name>
    <dbReference type="NCBI Taxonomy" id="2927978"/>
    <lineage>
        <taxon>Bacteria</taxon>
        <taxon>Pseudomonadati</taxon>
        <taxon>Acidobacteriota</taxon>
        <taxon>Holophagae</taxon>
        <taxon>Holophagales</taxon>
        <taxon>Holophagaceae</taxon>
        <taxon>Geothrix</taxon>
    </lineage>
</organism>
<proteinExistence type="predicted"/>